<organism evidence="6 7">
    <name type="scientific">Paenibacillus thalictri</name>
    <dbReference type="NCBI Taxonomy" id="2527873"/>
    <lineage>
        <taxon>Bacteria</taxon>
        <taxon>Bacillati</taxon>
        <taxon>Bacillota</taxon>
        <taxon>Bacilli</taxon>
        <taxon>Bacillales</taxon>
        <taxon>Paenibacillaceae</taxon>
        <taxon>Paenibacillus</taxon>
    </lineage>
</organism>
<keyword evidence="7" id="KW-1185">Reference proteome</keyword>
<keyword evidence="2" id="KW-0805">Transcription regulation</keyword>
<dbReference type="GO" id="GO:0003700">
    <property type="term" value="F:DNA-binding transcription factor activity"/>
    <property type="evidence" value="ECO:0007669"/>
    <property type="project" value="InterPro"/>
</dbReference>
<dbReference type="OrthoDB" id="9803735at2"/>
<dbReference type="Pfam" id="PF03466">
    <property type="entry name" value="LysR_substrate"/>
    <property type="match status" value="1"/>
</dbReference>
<dbReference type="RefSeq" id="WP_131012409.1">
    <property type="nucleotide sequence ID" value="NZ_SIRE01000004.1"/>
</dbReference>
<dbReference type="GO" id="GO:0032993">
    <property type="term" value="C:protein-DNA complex"/>
    <property type="evidence" value="ECO:0007669"/>
    <property type="project" value="TreeGrafter"/>
</dbReference>
<dbReference type="PROSITE" id="PS50931">
    <property type="entry name" value="HTH_LYSR"/>
    <property type="match status" value="1"/>
</dbReference>
<dbReference type="EMBL" id="SIRE01000004">
    <property type="protein sequence ID" value="TBL80807.1"/>
    <property type="molecule type" value="Genomic_DNA"/>
</dbReference>
<proteinExistence type="inferred from homology"/>
<dbReference type="InterPro" id="IPR036388">
    <property type="entry name" value="WH-like_DNA-bd_sf"/>
</dbReference>
<dbReference type="InterPro" id="IPR005119">
    <property type="entry name" value="LysR_subst-bd"/>
</dbReference>
<dbReference type="AlphaFoldDB" id="A0A4Q9DUW1"/>
<comment type="caution">
    <text evidence="6">The sequence shown here is derived from an EMBL/GenBank/DDBJ whole genome shotgun (WGS) entry which is preliminary data.</text>
</comment>
<comment type="similarity">
    <text evidence="1">Belongs to the LysR transcriptional regulatory family.</text>
</comment>
<dbReference type="SUPFAM" id="SSF53850">
    <property type="entry name" value="Periplasmic binding protein-like II"/>
    <property type="match status" value="1"/>
</dbReference>
<evidence type="ECO:0000256" key="2">
    <source>
        <dbReference type="ARBA" id="ARBA00023015"/>
    </source>
</evidence>
<dbReference type="Pfam" id="PF00126">
    <property type="entry name" value="HTH_1"/>
    <property type="match status" value="1"/>
</dbReference>
<dbReference type="PANTHER" id="PTHR30346:SF28">
    <property type="entry name" value="HTH-TYPE TRANSCRIPTIONAL REGULATOR CYNR"/>
    <property type="match status" value="1"/>
</dbReference>
<sequence>MDIRQLRYFIAIAEERKITAAARRLHMAQPPLSQQLRLMEQELGTALVGRTGKYLELTEAGQLLYTRAVAIVKQLDETIEEVKETGSGHSGKLRIGVNTLSDDRLPQMLSVFRRQFPKIVYAIRQNESGQLCKMLRERAIELAIVRVPIDLSDFSFLQLQSEPYCFVTAEKGNVFAGRTDIALTDIRDTPLILPSIEGMGVYRLVLDAFSRSGLYPNLICECSDITTLFELVASGFGSTVVPKSVLRFHKALPLQSYELTDASLSTSSALIWLKDHHLSKAAQNFAALCADWGNRQTSD</sequence>
<dbReference type="InterPro" id="IPR036390">
    <property type="entry name" value="WH_DNA-bd_sf"/>
</dbReference>
<feature type="domain" description="HTH lysR-type" evidence="5">
    <location>
        <begin position="1"/>
        <end position="58"/>
    </location>
</feature>
<name>A0A4Q9DUW1_9BACL</name>
<dbReference type="GO" id="GO:0003677">
    <property type="term" value="F:DNA binding"/>
    <property type="evidence" value="ECO:0007669"/>
    <property type="project" value="UniProtKB-KW"/>
</dbReference>
<accession>A0A4Q9DUW1</accession>
<dbReference type="Gene3D" id="1.10.10.10">
    <property type="entry name" value="Winged helix-like DNA-binding domain superfamily/Winged helix DNA-binding domain"/>
    <property type="match status" value="1"/>
</dbReference>
<dbReference type="InterPro" id="IPR000847">
    <property type="entry name" value="LysR_HTH_N"/>
</dbReference>
<dbReference type="FunFam" id="1.10.10.10:FF:000001">
    <property type="entry name" value="LysR family transcriptional regulator"/>
    <property type="match status" value="1"/>
</dbReference>
<protein>
    <submittedName>
        <fullName evidence="6">LysR family transcriptional regulator</fullName>
    </submittedName>
</protein>
<dbReference type="SUPFAM" id="SSF46785">
    <property type="entry name" value="Winged helix' DNA-binding domain"/>
    <property type="match status" value="1"/>
</dbReference>
<dbReference type="Gene3D" id="3.40.190.290">
    <property type="match status" value="1"/>
</dbReference>
<dbReference type="Proteomes" id="UP000293142">
    <property type="component" value="Unassembled WGS sequence"/>
</dbReference>
<keyword evidence="4" id="KW-0804">Transcription</keyword>
<gene>
    <name evidence="6" type="ORF">EYB31_06180</name>
</gene>
<evidence type="ECO:0000259" key="5">
    <source>
        <dbReference type="PROSITE" id="PS50931"/>
    </source>
</evidence>
<evidence type="ECO:0000313" key="6">
    <source>
        <dbReference type="EMBL" id="TBL80807.1"/>
    </source>
</evidence>
<evidence type="ECO:0000313" key="7">
    <source>
        <dbReference type="Proteomes" id="UP000293142"/>
    </source>
</evidence>
<reference evidence="6 7" key="1">
    <citation type="submission" date="2019-02" db="EMBL/GenBank/DDBJ databases">
        <title>Paenibacillus sp. nov., isolated from surface-sterilized tissue of Thalictrum simplex L.</title>
        <authorList>
            <person name="Tuo L."/>
        </authorList>
    </citation>
    <scope>NUCLEOTIDE SEQUENCE [LARGE SCALE GENOMIC DNA]</scope>
    <source>
        <strain evidence="6 7">N2SHLJ1</strain>
    </source>
</reference>
<dbReference type="PANTHER" id="PTHR30346">
    <property type="entry name" value="TRANSCRIPTIONAL DUAL REGULATOR HCAR-RELATED"/>
    <property type="match status" value="1"/>
</dbReference>
<evidence type="ECO:0000256" key="3">
    <source>
        <dbReference type="ARBA" id="ARBA00023125"/>
    </source>
</evidence>
<dbReference type="CDD" id="cd05466">
    <property type="entry name" value="PBP2_LTTR_substrate"/>
    <property type="match status" value="1"/>
</dbReference>
<dbReference type="PRINTS" id="PR00039">
    <property type="entry name" value="HTHLYSR"/>
</dbReference>
<evidence type="ECO:0000256" key="4">
    <source>
        <dbReference type="ARBA" id="ARBA00023163"/>
    </source>
</evidence>
<keyword evidence="3" id="KW-0238">DNA-binding</keyword>
<evidence type="ECO:0000256" key="1">
    <source>
        <dbReference type="ARBA" id="ARBA00009437"/>
    </source>
</evidence>